<evidence type="ECO:0000256" key="5">
    <source>
        <dbReference type="ARBA" id="ARBA00022898"/>
    </source>
</evidence>
<dbReference type="CDD" id="cd00609">
    <property type="entry name" value="AAT_like"/>
    <property type="match status" value="1"/>
</dbReference>
<dbReference type="SUPFAM" id="SSF53383">
    <property type="entry name" value="PLP-dependent transferases"/>
    <property type="match status" value="1"/>
</dbReference>
<feature type="domain" description="Aminotransferase class I/classII large" evidence="10">
    <location>
        <begin position="107"/>
        <end position="493"/>
    </location>
</feature>
<evidence type="ECO:0000256" key="9">
    <source>
        <dbReference type="ARBA" id="ARBA00047412"/>
    </source>
</evidence>
<comment type="pathway">
    <text evidence="6">Amino-acid degradation; L-alanine degradation via transaminase pathway; pyruvate from L-alanine: step 1/1.</text>
</comment>
<gene>
    <name evidence="11" type="primary">SDR42E2</name>
</gene>
<comment type="subunit">
    <text evidence="2">Homodimer.</text>
</comment>
<dbReference type="GO" id="GO:0004021">
    <property type="term" value="F:L-alanine:2-oxoglutarate aminotransferase activity"/>
    <property type="evidence" value="ECO:0007669"/>
    <property type="project" value="UniProtKB-EC"/>
</dbReference>
<dbReference type="InterPro" id="IPR015421">
    <property type="entry name" value="PyrdxlP-dep_Trfase_major"/>
</dbReference>
<dbReference type="PANTHER" id="PTHR11751">
    <property type="entry name" value="ALANINE AMINOTRANSFERASE"/>
    <property type="match status" value="1"/>
</dbReference>
<name>A0AAZ1X2A4_OREAU</name>
<dbReference type="Ensembl" id="ENSOABT00000077046.1">
    <property type="protein sequence ID" value="ENSOABP00000061804.1"/>
    <property type="gene ID" value="ENSOABG00000022749.2"/>
</dbReference>
<evidence type="ECO:0000256" key="6">
    <source>
        <dbReference type="ARBA" id="ARBA00025708"/>
    </source>
</evidence>
<evidence type="ECO:0000256" key="8">
    <source>
        <dbReference type="ARBA" id="ARBA00026106"/>
    </source>
</evidence>
<accession>A0AAZ1X2A4</accession>
<keyword evidence="12" id="KW-1185">Reference proteome</keyword>
<proteinExistence type="inferred from homology"/>
<evidence type="ECO:0000256" key="2">
    <source>
        <dbReference type="ARBA" id="ARBA00011738"/>
    </source>
</evidence>
<evidence type="ECO:0000313" key="11">
    <source>
        <dbReference type="Ensembl" id="ENSOABP00000061804.1"/>
    </source>
</evidence>
<evidence type="ECO:0000256" key="4">
    <source>
        <dbReference type="ARBA" id="ARBA00022679"/>
    </source>
</evidence>
<dbReference type="EC" id="2.6.1.2" evidence="8"/>
<evidence type="ECO:0000256" key="7">
    <source>
        <dbReference type="ARBA" id="ARBA00025785"/>
    </source>
</evidence>
<dbReference type="Pfam" id="PF00155">
    <property type="entry name" value="Aminotran_1_2"/>
    <property type="match status" value="1"/>
</dbReference>
<dbReference type="FunFam" id="3.40.640.10:FF:000129">
    <property type="entry name" value="Alanine aminotransferase 2"/>
    <property type="match status" value="1"/>
</dbReference>
<evidence type="ECO:0000256" key="3">
    <source>
        <dbReference type="ARBA" id="ARBA00022576"/>
    </source>
</evidence>
<keyword evidence="3" id="KW-0032">Aminotransferase</keyword>
<organism evidence="11 12">
    <name type="scientific">Oreochromis aureus</name>
    <name type="common">Israeli tilapia</name>
    <name type="synonym">Chromis aureus</name>
    <dbReference type="NCBI Taxonomy" id="47969"/>
    <lineage>
        <taxon>Eukaryota</taxon>
        <taxon>Metazoa</taxon>
        <taxon>Chordata</taxon>
        <taxon>Craniata</taxon>
        <taxon>Vertebrata</taxon>
        <taxon>Euteleostomi</taxon>
        <taxon>Actinopterygii</taxon>
        <taxon>Neopterygii</taxon>
        <taxon>Teleostei</taxon>
        <taxon>Neoteleostei</taxon>
        <taxon>Acanthomorphata</taxon>
        <taxon>Ovalentaria</taxon>
        <taxon>Cichlomorphae</taxon>
        <taxon>Cichliformes</taxon>
        <taxon>Cichlidae</taxon>
        <taxon>African cichlids</taxon>
        <taxon>Pseudocrenilabrinae</taxon>
        <taxon>Oreochromini</taxon>
        <taxon>Oreochromis</taxon>
    </lineage>
</organism>
<dbReference type="Gene3D" id="3.90.1150.10">
    <property type="entry name" value="Aspartate Aminotransferase, domain 1"/>
    <property type="match status" value="1"/>
</dbReference>
<keyword evidence="4" id="KW-0808">Transferase</keyword>
<dbReference type="InterPro" id="IPR045088">
    <property type="entry name" value="ALAT1/2-like"/>
</dbReference>
<comment type="catalytic activity">
    <reaction evidence="9">
        <text>L-alanine + 2-oxoglutarate = pyruvate + L-glutamate</text>
        <dbReference type="Rhea" id="RHEA:19453"/>
        <dbReference type="ChEBI" id="CHEBI:15361"/>
        <dbReference type="ChEBI" id="CHEBI:16810"/>
        <dbReference type="ChEBI" id="CHEBI:29985"/>
        <dbReference type="ChEBI" id="CHEBI:57972"/>
        <dbReference type="EC" id="2.6.1.2"/>
    </reaction>
</comment>
<comment type="cofactor">
    <cofactor evidence="1">
        <name>pyridoxal 5'-phosphate</name>
        <dbReference type="ChEBI" id="CHEBI:597326"/>
    </cofactor>
</comment>
<sequence>MLSCRRRASLPAPGRYSGRIPEWHTETRTDIKTDINSNMWNMKQLEYGALARRANRIKDELRQGVRKPYKEVIDVFQGDLHGAGMKPLTFVRQVLAACVYPPLINSNNLPLDVRQRAQEELGRCVGGSVGSYSAAAGIPEIVHSISEFIKRRDGGIPSHPENIYISPGSQWSISNILNVLVNREASPRTGVLIPVPFYNKTVLSITQLGAVTVPYYLSEEQGWALQVDELQRALESAKGVCNPVALYVINPGNPAGYVQSQKSVQEVIRFAWEKRLFLLVDELYQDCVYGENCEFVSYKRTLSEMGPPFSGTVELASFHSVSKGFLGECGLRAGYVELVNLDPAVMKHIHTLSSKDSCTPILGQIALDLMTDPPKPGDPSYPLYKQEIEHIRAVLVHNVKRVHEVINSLPGFSCPPLEGGLFAFPRLNLTPKAIQKAKELGLQPDTFYCTRLLEEGGVFTGPGWEYGQKEGTYHIRFCIAAPQDVMEELLRRLSSFHMTFMKDFS</sequence>
<keyword evidence="5" id="KW-0663">Pyridoxal phosphate</keyword>
<dbReference type="InterPro" id="IPR015424">
    <property type="entry name" value="PyrdxlP-dep_Trfase"/>
</dbReference>
<reference evidence="12" key="1">
    <citation type="submission" date="2020-03" db="EMBL/GenBank/DDBJ databases">
        <title>Evolution of repeat sequences and sex chromosomes of tilapia species revealed by chromosome-level genomes.</title>
        <authorList>
            <person name="Xu L."/>
            <person name="Tao W."/>
            <person name="Wang D."/>
            <person name="Zhou Q."/>
        </authorList>
    </citation>
    <scope>NUCLEOTIDE SEQUENCE [LARGE SCALE GENOMIC DNA]</scope>
    <source>
        <strain evidence="12">Israel</strain>
    </source>
</reference>
<evidence type="ECO:0000256" key="1">
    <source>
        <dbReference type="ARBA" id="ARBA00001933"/>
    </source>
</evidence>
<evidence type="ECO:0000259" key="10">
    <source>
        <dbReference type="Pfam" id="PF00155"/>
    </source>
</evidence>
<dbReference type="GO" id="GO:0030170">
    <property type="term" value="F:pyridoxal phosphate binding"/>
    <property type="evidence" value="ECO:0007669"/>
    <property type="project" value="InterPro"/>
</dbReference>
<comment type="similarity">
    <text evidence="7">Belongs to the class-I pyridoxal-phosphate-dependent aminotransferase family. Alanine aminotransferase subfamily.</text>
</comment>
<dbReference type="Gene3D" id="3.40.640.10">
    <property type="entry name" value="Type I PLP-dependent aspartate aminotransferase-like (Major domain)"/>
    <property type="match status" value="1"/>
</dbReference>
<dbReference type="PANTHER" id="PTHR11751:SF469">
    <property type="entry name" value="ALANINE TRANSAMINASE"/>
    <property type="match status" value="1"/>
</dbReference>
<protein>
    <recommendedName>
        <fullName evidence="8">alanine transaminase</fullName>
        <ecNumber evidence="8">2.6.1.2</ecNumber>
    </recommendedName>
</protein>
<reference evidence="11" key="3">
    <citation type="submission" date="2025-09" db="UniProtKB">
        <authorList>
            <consortium name="Ensembl"/>
        </authorList>
    </citation>
    <scope>IDENTIFICATION</scope>
</reference>
<reference evidence="11" key="2">
    <citation type="submission" date="2025-08" db="UniProtKB">
        <authorList>
            <consortium name="Ensembl"/>
        </authorList>
    </citation>
    <scope>IDENTIFICATION</scope>
</reference>
<dbReference type="InterPro" id="IPR015422">
    <property type="entry name" value="PyrdxlP-dep_Trfase_small"/>
</dbReference>
<dbReference type="Proteomes" id="UP000472276">
    <property type="component" value="Unassembled WGS sequence"/>
</dbReference>
<dbReference type="AlphaFoldDB" id="A0AAZ1X2A4"/>
<dbReference type="InterPro" id="IPR004839">
    <property type="entry name" value="Aminotransferase_I/II_large"/>
</dbReference>
<evidence type="ECO:0000313" key="12">
    <source>
        <dbReference type="Proteomes" id="UP000472276"/>
    </source>
</evidence>
<dbReference type="Gene3D" id="1.10.287.1970">
    <property type="match status" value="1"/>
</dbReference>